<organism evidence="3 4">
    <name type="scientific">Symbiodinium natans</name>
    <dbReference type="NCBI Taxonomy" id="878477"/>
    <lineage>
        <taxon>Eukaryota</taxon>
        <taxon>Sar</taxon>
        <taxon>Alveolata</taxon>
        <taxon>Dinophyceae</taxon>
        <taxon>Suessiales</taxon>
        <taxon>Symbiodiniaceae</taxon>
        <taxon>Symbiodinium</taxon>
    </lineage>
</organism>
<accession>A0A812IG16</accession>
<dbReference type="EMBL" id="CAJNDS010000236">
    <property type="protein sequence ID" value="CAE7032023.1"/>
    <property type="molecule type" value="Genomic_DNA"/>
</dbReference>
<comment type="caution">
    <text evidence="3">The sequence shown here is derived from an EMBL/GenBank/DDBJ whole genome shotgun (WGS) entry which is preliminary data.</text>
</comment>
<dbReference type="SUPFAM" id="SSF49899">
    <property type="entry name" value="Concanavalin A-like lectins/glucanases"/>
    <property type="match status" value="1"/>
</dbReference>
<sequence>MAGRTMMVAGSLKLARQDRMPGVLKAARSAPPGLLAAVAALSPGLRETEACLRSIEEEKEDMASTGLLADGTSAAASVEAQWQTASAGRWLQLVPHQSSLPPRPRPSPPPRKQPDVPDGFRSAGPGEQLWISEDGRQARHLDDTGEEMHGVLIGTRPLVLGRAGVYFEVALEEVRPGESLDGLTVGVTTTHPEDVTNVPATAEHISETWSVGYDGQMWDCKSASLTQVGWDPRSLMEGDIIGVLVTAKEGELIVFRNGTAVCAGPRSIPRDVELYAVVDLLGAARAVRWVCDASPPGQ</sequence>
<dbReference type="Proteomes" id="UP000604046">
    <property type="component" value="Unassembled WGS sequence"/>
</dbReference>
<evidence type="ECO:0000313" key="4">
    <source>
        <dbReference type="Proteomes" id="UP000604046"/>
    </source>
</evidence>
<evidence type="ECO:0000259" key="2">
    <source>
        <dbReference type="Pfam" id="PF07177"/>
    </source>
</evidence>
<evidence type="ECO:0000313" key="3">
    <source>
        <dbReference type="EMBL" id="CAE7032023.1"/>
    </source>
</evidence>
<evidence type="ECO:0000256" key="1">
    <source>
        <dbReference type="SAM" id="MobiDB-lite"/>
    </source>
</evidence>
<name>A0A812IG16_9DINO</name>
<reference evidence="3" key="1">
    <citation type="submission" date="2021-02" db="EMBL/GenBank/DDBJ databases">
        <authorList>
            <person name="Dougan E. K."/>
            <person name="Rhodes N."/>
            <person name="Thang M."/>
            <person name="Chan C."/>
        </authorList>
    </citation>
    <scope>NUCLEOTIDE SEQUENCE</scope>
</reference>
<dbReference type="InterPro" id="IPR013320">
    <property type="entry name" value="ConA-like_dom_sf"/>
</dbReference>
<protein>
    <submittedName>
        <fullName evidence="3">Neurl4 protein</fullName>
    </submittedName>
</protein>
<feature type="compositionally biased region" description="Pro residues" evidence="1">
    <location>
        <begin position="101"/>
        <end position="111"/>
    </location>
</feature>
<dbReference type="InterPro" id="IPR006573">
    <property type="entry name" value="NHR_dom"/>
</dbReference>
<gene>
    <name evidence="3" type="primary">Neurl4</name>
    <name evidence="3" type="ORF">SNAT2548_LOCUS3856</name>
</gene>
<proteinExistence type="predicted"/>
<dbReference type="InterPro" id="IPR043136">
    <property type="entry name" value="B30.2/SPRY_sf"/>
</dbReference>
<dbReference type="Gene3D" id="2.60.120.920">
    <property type="match status" value="1"/>
</dbReference>
<dbReference type="OrthoDB" id="442209at2759"/>
<dbReference type="AlphaFoldDB" id="A0A812IG16"/>
<dbReference type="Pfam" id="PF07177">
    <property type="entry name" value="Neuralized"/>
    <property type="match status" value="1"/>
</dbReference>
<feature type="domain" description="NHR" evidence="2">
    <location>
        <begin position="126"/>
        <end position="290"/>
    </location>
</feature>
<feature type="region of interest" description="Disordered" evidence="1">
    <location>
        <begin position="96"/>
        <end position="132"/>
    </location>
</feature>
<keyword evidence="4" id="KW-1185">Reference proteome</keyword>